<evidence type="ECO:0000256" key="2">
    <source>
        <dbReference type="ARBA" id="ARBA00009116"/>
    </source>
</evidence>
<keyword evidence="4" id="KW-0496">Mitochondrion</keyword>
<dbReference type="GeneID" id="34528381"/>
<name>J7SAB5_HUIN7</name>
<dbReference type="RefSeq" id="XP_022466859.1">
    <property type="nucleotide sequence ID" value="XM_022610577.1"/>
</dbReference>
<evidence type="ECO:0008006" key="8">
    <source>
        <dbReference type="Google" id="ProtNLM"/>
    </source>
</evidence>
<dbReference type="EMBL" id="HE978324">
    <property type="protein sequence ID" value="CCK72614.1"/>
    <property type="molecule type" value="Genomic_DNA"/>
</dbReference>
<dbReference type="PANTHER" id="PTHR13126">
    <property type="entry name" value="CHAPERONE ATP11"/>
    <property type="match status" value="1"/>
</dbReference>
<dbReference type="OrthoDB" id="16535at2759"/>
<reference evidence="6 7" key="1">
    <citation type="journal article" date="2011" name="Proc. Natl. Acad. Sci. U.S.A.">
        <title>Evolutionary erosion of yeast sex chromosomes by mating-type switching accidents.</title>
        <authorList>
            <person name="Gordon J.L."/>
            <person name="Armisen D."/>
            <person name="Proux-Wera E."/>
            <person name="Oheigeartaigh S.S."/>
            <person name="Byrne K.P."/>
            <person name="Wolfe K.H."/>
        </authorList>
    </citation>
    <scope>NUCLEOTIDE SEQUENCE [LARGE SCALE GENOMIC DNA]</scope>
    <source>
        <strain evidence="7">ATCC MYA-139 / BCRC 22969 / CBS 8797 / CCRC 22969 / KCTC 17520 / NBRC 10181 / NCYC 3082</strain>
    </source>
</reference>
<dbReference type="STRING" id="1071383.J7SAB5"/>
<feature type="compositionally biased region" description="Basic and acidic residues" evidence="5">
    <location>
        <begin position="104"/>
        <end position="118"/>
    </location>
</feature>
<dbReference type="GO" id="GO:0033615">
    <property type="term" value="P:mitochondrial proton-transporting ATP synthase complex assembly"/>
    <property type="evidence" value="ECO:0007669"/>
    <property type="project" value="EnsemblFungi"/>
</dbReference>
<feature type="region of interest" description="Disordered" evidence="5">
    <location>
        <begin position="29"/>
        <end position="49"/>
    </location>
</feature>
<proteinExistence type="inferred from homology"/>
<comment type="similarity">
    <text evidence="2">Belongs to the ATP11 family.</text>
</comment>
<sequence>MRRMLTMRRMMMARRIGVSRWPVSKCATSMRYQSSQSPSQSPSQYSEKLLQEAKRRGFNSVEELKDHLRDEIESKKRELNKIDPLRELEDWQSSRSSPKVTKFSPDRQAKTKVQDAPKETPPFKTLASYMKLDKVFGLSAEQVEFIWKGRWATKENTLCAVVPRRVFDQMMTVVWGNPAFVLPLPRTTPDDQPTSEKPAVELHYVQWNAADKHTVHCMITSLAEYKLHTQFARPHTVLEFHRELEDTHQVVLMNGTVESDCNVSLQDAHLLLLNVQRFYGALGTDTDIARKRLKLLQDFTQGSSEFDLDLLIELSQSLDT</sequence>
<dbReference type="GO" id="GO:0051082">
    <property type="term" value="F:unfolded protein binding"/>
    <property type="evidence" value="ECO:0007669"/>
    <property type="project" value="EnsemblFungi"/>
</dbReference>
<dbReference type="InterPro" id="IPR010591">
    <property type="entry name" value="ATP11"/>
</dbReference>
<protein>
    <recommendedName>
        <fullName evidence="8">ATP11-domain-containing protein</fullName>
    </recommendedName>
</protein>
<evidence type="ECO:0000256" key="1">
    <source>
        <dbReference type="ARBA" id="ARBA00004173"/>
    </source>
</evidence>
<dbReference type="HOGENOM" id="CLU_054226_2_0_1"/>
<organism evidence="6 7">
    <name type="scientific">Huiozyma naganishii (strain ATCC MYA-139 / BCRC 22969 / CBS 8797 / KCTC 17520 / NBRC 10181 / NCYC 3082 / Yp74L-3)</name>
    <name type="common">Yeast</name>
    <name type="synonym">Kazachstania naganishii</name>
    <dbReference type="NCBI Taxonomy" id="1071383"/>
    <lineage>
        <taxon>Eukaryota</taxon>
        <taxon>Fungi</taxon>
        <taxon>Dikarya</taxon>
        <taxon>Ascomycota</taxon>
        <taxon>Saccharomycotina</taxon>
        <taxon>Saccharomycetes</taxon>
        <taxon>Saccharomycetales</taxon>
        <taxon>Saccharomycetaceae</taxon>
        <taxon>Huiozyma</taxon>
    </lineage>
</organism>
<dbReference type="KEGG" id="kng:KNAG_0K02510"/>
<evidence type="ECO:0000313" key="6">
    <source>
        <dbReference type="EMBL" id="CCK72614.1"/>
    </source>
</evidence>
<keyword evidence="3" id="KW-0809">Transit peptide</keyword>
<dbReference type="Proteomes" id="UP000006310">
    <property type="component" value="Chromosome 11"/>
</dbReference>
<dbReference type="AlphaFoldDB" id="J7SAB5"/>
<reference evidence="7" key="2">
    <citation type="submission" date="2012-08" db="EMBL/GenBank/DDBJ databases">
        <title>Genome sequence of Kazachstania naganishii.</title>
        <authorList>
            <person name="Gordon J.L."/>
            <person name="Armisen D."/>
            <person name="Proux-Wera E."/>
            <person name="OhEigeartaigh S.S."/>
            <person name="Byrne K.P."/>
            <person name="Wolfe K.H."/>
        </authorList>
    </citation>
    <scope>NUCLEOTIDE SEQUENCE [LARGE SCALE GENOMIC DNA]</scope>
    <source>
        <strain evidence="7">ATCC MYA-139 / BCRC 22969 / CBS 8797 / CCRC 22969 / KCTC 17520 / NBRC 10181 / NCYC 3082</strain>
    </source>
</reference>
<evidence type="ECO:0000256" key="4">
    <source>
        <dbReference type="ARBA" id="ARBA00023128"/>
    </source>
</evidence>
<dbReference type="eggNOG" id="KOG3281">
    <property type="taxonomic scope" value="Eukaryota"/>
</dbReference>
<dbReference type="PANTHER" id="PTHR13126:SF0">
    <property type="entry name" value="ATP SYNTHASE MITOCHONDRIAL F1 COMPLEX ASSEMBLY FACTOR 1"/>
    <property type="match status" value="1"/>
</dbReference>
<dbReference type="OMA" id="FLQWGFH"/>
<accession>J7SAB5</accession>
<feature type="compositionally biased region" description="Low complexity" evidence="5">
    <location>
        <begin position="32"/>
        <end position="46"/>
    </location>
</feature>
<evidence type="ECO:0000256" key="5">
    <source>
        <dbReference type="SAM" id="MobiDB-lite"/>
    </source>
</evidence>
<keyword evidence="7" id="KW-1185">Reference proteome</keyword>
<dbReference type="GO" id="GO:0005759">
    <property type="term" value="C:mitochondrial matrix"/>
    <property type="evidence" value="ECO:0007669"/>
    <property type="project" value="EnsemblFungi"/>
</dbReference>
<dbReference type="Pfam" id="PF06644">
    <property type="entry name" value="ATP11"/>
    <property type="match status" value="1"/>
</dbReference>
<feature type="region of interest" description="Disordered" evidence="5">
    <location>
        <begin position="90"/>
        <end position="119"/>
    </location>
</feature>
<gene>
    <name evidence="6" type="primary">KNAG0K02510</name>
    <name evidence="6" type="ordered locus">KNAG_0K02510</name>
</gene>
<evidence type="ECO:0000313" key="7">
    <source>
        <dbReference type="Proteomes" id="UP000006310"/>
    </source>
</evidence>
<evidence type="ECO:0000256" key="3">
    <source>
        <dbReference type="ARBA" id="ARBA00022946"/>
    </source>
</evidence>
<comment type="subcellular location">
    <subcellularLocation>
        <location evidence="1">Mitochondrion</location>
    </subcellularLocation>
</comment>